<dbReference type="EMBL" id="DRMS01000419">
    <property type="protein sequence ID" value="HFC93361.1"/>
    <property type="molecule type" value="Genomic_DNA"/>
</dbReference>
<gene>
    <name evidence="1" type="ORF">ENJ51_11185</name>
</gene>
<organism evidence="1">
    <name type="scientific">Leucothrix mucor</name>
    <dbReference type="NCBI Taxonomy" id="45248"/>
    <lineage>
        <taxon>Bacteria</taxon>
        <taxon>Pseudomonadati</taxon>
        <taxon>Pseudomonadota</taxon>
        <taxon>Gammaproteobacteria</taxon>
        <taxon>Thiotrichales</taxon>
        <taxon>Thiotrichaceae</taxon>
        <taxon>Leucothrix</taxon>
    </lineage>
</organism>
<protein>
    <recommendedName>
        <fullName evidence="2">Roadblock/LAMTOR2 domain-containing protein</fullName>
    </recommendedName>
</protein>
<accession>A0A7V2T1C9</accession>
<evidence type="ECO:0000313" key="1">
    <source>
        <dbReference type="EMBL" id="HFC93361.1"/>
    </source>
</evidence>
<name>A0A7V2T1C9_LEUMU</name>
<reference evidence="1" key="1">
    <citation type="journal article" date="2020" name="mSystems">
        <title>Genome- and Community-Level Interaction Insights into Carbon Utilization and Element Cycling Functions of Hydrothermarchaeota in Hydrothermal Sediment.</title>
        <authorList>
            <person name="Zhou Z."/>
            <person name="Liu Y."/>
            <person name="Xu W."/>
            <person name="Pan J."/>
            <person name="Luo Z.H."/>
            <person name="Li M."/>
        </authorList>
    </citation>
    <scope>NUCLEOTIDE SEQUENCE [LARGE SCALE GENOMIC DNA]</scope>
    <source>
        <strain evidence="1">HyVt-493</strain>
    </source>
</reference>
<dbReference type="AlphaFoldDB" id="A0A7V2T1C9"/>
<evidence type="ECO:0008006" key="2">
    <source>
        <dbReference type="Google" id="ProtNLM"/>
    </source>
</evidence>
<comment type="caution">
    <text evidence="1">The sequence shown here is derived from an EMBL/GenBank/DDBJ whole genome shotgun (WGS) entry which is preliminary data.</text>
</comment>
<dbReference type="Proteomes" id="UP000885750">
    <property type="component" value="Unassembled WGS sequence"/>
</dbReference>
<sequence length="111" mass="12003">MDKQTFDQLQKIKGISGVSILDDMGATLHTTMKDPQLNEIAGFLAGIGSLLENNLKLGKPSRIVLKSPKDDSVILHISNSDNTVALFAPRRLASTIISRKIESIIGVCETV</sequence>
<proteinExistence type="predicted"/>